<protein>
    <submittedName>
        <fullName evidence="1">Uncharacterized protein</fullName>
    </submittedName>
</protein>
<dbReference type="AlphaFoldDB" id="A0A0A8ZUS0"/>
<name>A0A0A8ZUS0_ARUDO</name>
<sequence>MITAAKIYFQGSQPSLHSIFFL</sequence>
<organism evidence="1">
    <name type="scientific">Arundo donax</name>
    <name type="common">Giant reed</name>
    <name type="synonym">Donax arundinaceus</name>
    <dbReference type="NCBI Taxonomy" id="35708"/>
    <lineage>
        <taxon>Eukaryota</taxon>
        <taxon>Viridiplantae</taxon>
        <taxon>Streptophyta</taxon>
        <taxon>Embryophyta</taxon>
        <taxon>Tracheophyta</taxon>
        <taxon>Spermatophyta</taxon>
        <taxon>Magnoliopsida</taxon>
        <taxon>Liliopsida</taxon>
        <taxon>Poales</taxon>
        <taxon>Poaceae</taxon>
        <taxon>PACMAD clade</taxon>
        <taxon>Arundinoideae</taxon>
        <taxon>Arundineae</taxon>
        <taxon>Arundo</taxon>
    </lineage>
</organism>
<evidence type="ECO:0000313" key="1">
    <source>
        <dbReference type="EMBL" id="JAD38572.1"/>
    </source>
</evidence>
<accession>A0A0A8ZUS0</accession>
<proteinExistence type="predicted"/>
<reference evidence="1" key="1">
    <citation type="submission" date="2014-09" db="EMBL/GenBank/DDBJ databases">
        <authorList>
            <person name="Magalhaes I.L.F."/>
            <person name="Oliveira U."/>
            <person name="Santos F.R."/>
            <person name="Vidigal T.H.D.A."/>
            <person name="Brescovit A.D."/>
            <person name="Santos A.J."/>
        </authorList>
    </citation>
    <scope>NUCLEOTIDE SEQUENCE</scope>
    <source>
        <tissue evidence="1">Shoot tissue taken approximately 20 cm above the soil surface</tissue>
    </source>
</reference>
<dbReference type="EMBL" id="GBRH01259323">
    <property type="protein sequence ID" value="JAD38572.1"/>
    <property type="molecule type" value="Transcribed_RNA"/>
</dbReference>
<reference evidence="1" key="2">
    <citation type="journal article" date="2015" name="Data Brief">
        <title>Shoot transcriptome of the giant reed, Arundo donax.</title>
        <authorList>
            <person name="Barrero R.A."/>
            <person name="Guerrero F.D."/>
            <person name="Moolhuijzen P."/>
            <person name="Goolsby J.A."/>
            <person name="Tidwell J."/>
            <person name="Bellgard S.E."/>
            <person name="Bellgard M.I."/>
        </authorList>
    </citation>
    <scope>NUCLEOTIDE SEQUENCE</scope>
    <source>
        <tissue evidence="1">Shoot tissue taken approximately 20 cm above the soil surface</tissue>
    </source>
</reference>